<dbReference type="EMBL" id="BQNB010014503">
    <property type="protein sequence ID" value="GJT28962.1"/>
    <property type="molecule type" value="Genomic_DNA"/>
</dbReference>
<accession>A0ABQ5CR68</accession>
<dbReference type="Proteomes" id="UP001151760">
    <property type="component" value="Unassembled WGS sequence"/>
</dbReference>
<evidence type="ECO:0000313" key="4">
    <source>
        <dbReference type="Proteomes" id="UP001151760"/>
    </source>
</evidence>
<feature type="compositionally biased region" description="Basic and acidic residues" evidence="2">
    <location>
        <begin position="510"/>
        <end position="519"/>
    </location>
</feature>
<reference evidence="3" key="2">
    <citation type="submission" date="2022-01" db="EMBL/GenBank/DDBJ databases">
        <authorList>
            <person name="Yamashiro T."/>
            <person name="Shiraishi A."/>
            <person name="Satake H."/>
            <person name="Nakayama K."/>
        </authorList>
    </citation>
    <scope>NUCLEOTIDE SEQUENCE</scope>
</reference>
<gene>
    <name evidence="3" type="ORF">Tco_0909237</name>
</gene>
<name>A0ABQ5CR68_9ASTR</name>
<protein>
    <submittedName>
        <fullName evidence="3">Ribonuclease H-like domain-containing protein</fullName>
    </submittedName>
</protein>
<evidence type="ECO:0000256" key="2">
    <source>
        <dbReference type="SAM" id="MobiDB-lite"/>
    </source>
</evidence>
<feature type="region of interest" description="Disordered" evidence="2">
    <location>
        <begin position="496"/>
        <end position="546"/>
    </location>
</feature>
<keyword evidence="1" id="KW-0175">Coiled coil</keyword>
<proteinExistence type="predicted"/>
<organism evidence="3 4">
    <name type="scientific">Tanacetum coccineum</name>
    <dbReference type="NCBI Taxonomy" id="301880"/>
    <lineage>
        <taxon>Eukaryota</taxon>
        <taxon>Viridiplantae</taxon>
        <taxon>Streptophyta</taxon>
        <taxon>Embryophyta</taxon>
        <taxon>Tracheophyta</taxon>
        <taxon>Spermatophyta</taxon>
        <taxon>Magnoliopsida</taxon>
        <taxon>eudicotyledons</taxon>
        <taxon>Gunneridae</taxon>
        <taxon>Pentapetalae</taxon>
        <taxon>asterids</taxon>
        <taxon>campanulids</taxon>
        <taxon>Asterales</taxon>
        <taxon>Asteraceae</taxon>
        <taxon>Asteroideae</taxon>
        <taxon>Anthemideae</taxon>
        <taxon>Anthemidinae</taxon>
        <taxon>Tanacetum</taxon>
    </lineage>
</organism>
<sequence>MEQYLTFTDHALLEVIVNGDSVSPVASASAGAEGPIPPKTAKQKFHAYKDAKSLWEAIKNRFGGKKESKKMQKTILKQNYENFNASSQEGLDKVYDSLPSAWNNIALIIRNKSDLDTLSMDDLYNNLKVYESEIKGQSSSSLNSQNVAFVSSENSSSTNEIDNTAHSVSATSSKDQASTISYADDVMFSFFSNQYNAHMAMLTMRVKMFIKKTGRKLDLNDKETIGFDKTKVECYNYHRRGHFARECRALRNKRNRNRDAPRRNAPVDTSTTNALVVQDGIGGYDWRFQAEESLTNFALMAYTSQGSSSSDSEREALNKSNLEIIGYQMGLESLEARIVVHEKNEAVYEENIEFLKYDVQVKDISIKDLKNQLEEALKEKDDLKLKLEKFEESSKNLTKLINSQISAKDKTGLGYDGQMNESELNNIHMNESEVVHSVFNSRESDVADNPLNDRFKTDEGFHAVPPPYTGKYMPLRPDLSFAGLDEYDFKSAVRKTTTSVPETETSISKTSKDSVEKPKIVRPSASIIEEWDTDNDNDSVFRPKFD</sequence>
<dbReference type="InterPro" id="IPR036875">
    <property type="entry name" value="Znf_CCHC_sf"/>
</dbReference>
<dbReference type="SUPFAM" id="SSF57756">
    <property type="entry name" value="Retrovirus zinc finger-like domains"/>
    <property type="match status" value="1"/>
</dbReference>
<keyword evidence="4" id="KW-1185">Reference proteome</keyword>
<reference evidence="3" key="1">
    <citation type="journal article" date="2022" name="Int. J. Mol. Sci.">
        <title>Draft Genome of Tanacetum Coccineum: Genomic Comparison of Closely Related Tanacetum-Family Plants.</title>
        <authorList>
            <person name="Yamashiro T."/>
            <person name="Shiraishi A."/>
            <person name="Nakayama K."/>
            <person name="Satake H."/>
        </authorList>
    </citation>
    <scope>NUCLEOTIDE SEQUENCE</scope>
</reference>
<evidence type="ECO:0000256" key="1">
    <source>
        <dbReference type="SAM" id="Coils"/>
    </source>
</evidence>
<feature type="compositionally biased region" description="Polar residues" evidence="2">
    <location>
        <begin position="496"/>
        <end position="509"/>
    </location>
</feature>
<feature type="region of interest" description="Disordered" evidence="2">
    <location>
        <begin position="153"/>
        <end position="172"/>
    </location>
</feature>
<evidence type="ECO:0000313" key="3">
    <source>
        <dbReference type="EMBL" id="GJT28962.1"/>
    </source>
</evidence>
<comment type="caution">
    <text evidence="3">The sequence shown here is derived from an EMBL/GenBank/DDBJ whole genome shotgun (WGS) entry which is preliminary data.</text>
</comment>
<feature type="coiled-coil region" evidence="1">
    <location>
        <begin position="331"/>
        <end position="400"/>
    </location>
</feature>